<evidence type="ECO:0000313" key="9">
    <source>
        <dbReference type="EnsemblMetazoa" id="G3011.5:cds"/>
    </source>
</evidence>
<protein>
    <recommendedName>
        <fullName evidence="5">Adenosine 5'-monophosphoramidase HINT3</fullName>
    </recommendedName>
    <alternativeName>
        <fullName evidence="6">Histidine triad nucleotide-binding protein 3</fullName>
    </alternativeName>
</protein>
<dbReference type="InterPro" id="IPR011146">
    <property type="entry name" value="HIT-like"/>
</dbReference>
<reference evidence="9" key="1">
    <citation type="submission" date="2022-08" db="UniProtKB">
        <authorList>
            <consortium name="EnsemblMetazoa"/>
        </authorList>
    </citation>
    <scope>IDENTIFICATION</scope>
    <source>
        <strain evidence="9">05x7-T-G4-1.051#20</strain>
    </source>
</reference>
<organism evidence="9 10">
    <name type="scientific">Magallana gigas</name>
    <name type="common">Pacific oyster</name>
    <name type="synonym">Crassostrea gigas</name>
    <dbReference type="NCBI Taxonomy" id="29159"/>
    <lineage>
        <taxon>Eukaryota</taxon>
        <taxon>Metazoa</taxon>
        <taxon>Spiralia</taxon>
        <taxon>Lophotrochozoa</taxon>
        <taxon>Mollusca</taxon>
        <taxon>Bivalvia</taxon>
        <taxon>Autobranchia</taxon>
        <taxon>Pteriomorphia</taxon>
        <taxon>Ostreida</taxon>
        <taxon>Ostreoidea</taxon>
        <taxon>Ostreidae</taxon>
        <taxon>Magallana</taxon>
    </lineage>
</organism>
<dbReference type="AlphaFoldDB" id="A0A8W8LWC3"/>
<dbReference type="PANTHER" id="PTHR12486">
    <property type="entry name" value="APRATAXIN-RELATED"/>
    <property type="match status" value="1"/>
</dbReference>
<dbReference type="OrthoDB" id="1915375at2759"/>
<dbReference type="OMA" id="EKKCIFC"/>
<keyword evidence="1" id="KW-0547">Nucleotide-binding</keyword>
<dbReference type="GO" id="GO:0000166">
    <property type="term" value="F:nucleotide binding"/>
    <property type="evidence" value="ECO:0007669"/>
    <property type="project" value="UniProtKB-KW"/>
</dbReference>
<evidence type="ECO:0000313" key="10">
    <source>
        <dbReference type="Proteomes" id="UP000005408"/>
    </source>
</evidence>
<proteinExistence type="inferred from homology"/>
<dbReference type="PROSITE" id="PS51084">
    <property type="entry name" value="HIT_2"/>
    <property type="match status" value="1"/>
</dbReference>
<sequence length="163" mass="18987">MSTNDSKLHDRCIFCKIANLQYPETRILYQNEEFVVFRDIRPAADHHYLVVTKQHIKDPKNLKGDDLELLERLVATGETVLKNAGGKSEEARFGFHWPPFTSVKHLHLHVIAPVTSMTFMSRLIFREGSYWFVTANWMINRLKSMRNEKTEIPPNSRSSLENT</sequence>
<evidence type="ECO:0000256" key="4">
    <source>
        <dbReference type="ARBA" id="ARBA00025764"/>
    </source>
</evidence>
<dbReference type="Proteomes" id="UP000005408">
    <property type="component" value="Unassembled WGS sequence"/>
</dbReference>
<keyword evidence="10" id="KW-1185">Reference proteome</keyword>
<evidence type="ECO:0000256" key="2">
    <source>
        <dbReference type="ARBA" id="ARBA00022801"/>
    </source>
</evidence>
<keyword evidence="2" id="KW-0378">Hydrolase</keyword>
<comment type="catalytic activity">
    <reaction evidence="3">
        <text>adenosine 5'-phosphoramidate + H2O = NH4(+) + AMP</text>
        <dbReference type="Rhea" id="RHEA:67916"/>
        <dbReference type="ChEBI" id="CHEBI:15377"/>
        <dbReference type="ChEBI" id="CHEBI:28938"/>
        <dbReference type="ChEBI" id="CHEBI:57890"/>
        <dbReference type="ChEBI" id="CHEBI:456215"/>
    </reaction>
</comment>
<dbReference type="Gene3D" id="3.30.428.10">
    <property type="entry name" value="HIT-like"/>
    <property type="match status" value="1"/>
</dbReference>
<evidence type="ECO:0000256" key="5">
    <source>
        <dbReference type="ARBA" id="ARBA00039802"/>
    </source>
</evidence>
<evidence type="ECO:0000256" key="7">
    <source>
        <dbReference type="PROSITE-ProRule" id="PRU00464"/>
    </source>
</evidence>
<feature type="domain" description="HIT" evidence="8">
    <location>
        <begin position="13"/>
        <end position="120"/>
    </location>
</feature>
<accession>A0A8W8LWC3</accession>
<dbReference type="SUPFAM" id="SSF54197">
    <property type="entry name" value="HIT-like"/>
    <property type="match status" value="1"/>
</dbReference>
<comment type="similarity">
    <text evidence="4">Belongs to the HINT family.</text>
</comment>
<evidence type="ECO:0000259" key="8">
    <source>
        <dbReference type="PROSITE" id="PS51084"/>
    </source>
</evidence>
<name>A0A8W8LWC3_MAGGI</name>
<dbReference type="GO" id="GO:0016787">
    <property type="term" value="F:hydrolase activity"/>
    <property type="evidence" value="ECO:0007669"/>
    <property type="project" value="UniProtKB-KW"/>
</dbReference>
<dbReference type="EnsemblMetazoa" id="G3011.5">
    <property type="protein sequence ID" value="G3011.5:cds"/>
    <property type="gene ID" value="G3011"/>
</dbReference>
<dbReference type="Pfam" id="PF11969">
    <property type="entry name" value="DcpS_C"/>
    <property type="match status" value="1"/>
</dbReference>
<evidence type="ECO:0000256" key="3">
    <source>
        <dbReference type="ARBA" id="ARBA00024472"/>
    </source>
</evidence>
<dbReference type="InterPro" id="IPR036265">
    <property type="entry name" value="HIT-like_sf"/>
</dbReference>
<dbReference type="PANTHER" id="PTHR12486:SF5">
    <property type="entry name" value="ADENOSINE 5'-MONOPHOSPHORAMIDASE HINT3"/>
    <property type="match status" value="1"/>
</dbReference>
<evidence type="ECO:0000256" key="1">
    <source>
        <dbReference type="ARBA" id="ARBA00022741"/>
    </source>
</evidence>
<evidence type="ECO:0000256" key="6">
    <source>
        <dbReference type="ARBA" id="ARBA00042361"/>
    </source>
</evidence>
<feature type="short sequence motif" description="Histidine triad motif" evidence="7">
    <location>
        <begin position="105"/>
        <end position="109"/>
    </location>
</feature>